<feature type="region of interest" description="Disordered" evidence="1">
    <location>
        <begin position="243"/>
        <end position="262"/>
    </location>
</feature>
<gene>
    <name evidence="2" type="ORF">BCV70DRAFT_204069</name>
</gene>
<protein>
    <submittedName>
        <fullName evidence="2">Uncharacterized protein</fullName>
    </submittedName>
</protein>
<dbReference type="Proteomes" id="UP000246740">
    <property type="component" value="Unassembled WGS sequence"/>
</dbReference>
<accession>A0A317XYQ7</accession>
<reference evidence="2 3" key="1">
    <citation type="journal article" date="2018" name="Mol. Biol. Evol.">
        <title>Broad Genomic Sampling Reveals a Smut Pathogenic Ancestry of the Fungal Clade Ustilaginomycotina.</title>
        <authorList>
            <person name="Kijpornyongpan T."/>
            <person name="Mondo S.J."/>
            <person name="Barry K."/>
            <person name="Sandor L."/>
            <person name="Lee J."/>
            <person name="Lipzen A."/>
            <person name="Pangilinan J."/>
            <person name="LaButti K."/>
            <person name="Hainaut M."/>
            <person name="Henrissat B."/>
            <person name="Grigoriev I.V."/>
            <person name="Spatafora J.W."/>
            <person name="Aime M.C."/>
        </authorList>
    </citation>
    <scope>NUCLEOTIDE SEQUENCE [LARGE SCALE GENOMIC DNA]</scope>
    <source>
        <strain evidence="2 3">MCA 3645</strain>
    </source>
</reference>
<evidence type="ECO:0000313" key="3">
    <source>
        <dbReference type="Proteomes" id="UP000246740"/>
    </source>
</evidence>
<name>A0A317XYQ7_9BASI</name>
<keyword evidence="3" id="KW-1185">Reference proteome</keyword>
<proteinExistence type="predicted"/>
<dbReference type="AlphaFoldDB" id="A0A317XYQ7"/>
<dbReference type="EMBL" id="KZ819188">
    <property type="protein sequence ID" value="PWZ03262.1"/>
    <property type="molecule type" value="Genomic_DNA"/>
</dbReference>
<sequence length="262" mass="26519">MVRNQTVETLLGRSSKLSCDAGDDTTFGSEISGLDLAPSAAFPTRLLSCKGRQVCCESLDVVDDAFGALGSRPDDGLAGTSTEGLLGNSTSAIAMDPTLPGTEGGIGDAELLRIGTEGEGEAADARRTLEERFGAVRPSALAAFGVLIVSGLAAERNRGLDPEATMLVDDLLEETELFEAERPGLPGVCLTMVLGSTRLAAELAVGAMKPARRTFAGVPAGARGALGSEVVWSVAAVTGSVTGSEINSATDGGSDAGNASKT</sequence>
<evidence type="ECO:0000256" key="1">
    <source>
        <dbReference type="SAM" id="MobiDB-lite"/>
    </source>
</evidence>
<organism evidence="2 3">
    <name type="scientific">Testicularia cyperi</name>
    <dbReference type="NCBI Taxonomy" id="1882483"/>
    <lineage>
        <taxon>Eukaryota</taxon>
        <taxon>Fungi</taxon>
        <taxon>Dikarya</taxon>
        <taxon>Basidiomycota</taxon>
        <taxon>Ustilaginomycotina</taxon>
        <taxon>Ustilaginomycetes</taxon>
        <taxon>Ustilaginales</taxon>
        <taxon>Anthracoideaceae</taxon>
        <taxon>Testicularia</taxon>
    </lineage>
</organism>
<evidence type="ECO:0000313" key="2">
    <source>
        <dbReference type="EMBL" id="PWZ03262.1"/>
    </source>
</evidence>
<dbReference type="InParanoid" id="A0A317XYQ7"/>